<reference evidence="1 2" key="1">
    <citation type="submission" date="2016-02" db="EMBL/GenBank/DDBJ databases">
        <title>Secondary metabolites in Legionella.</title>
        <authorList>
            <person name="Tobias N.J."/>
            <person name="Bode H.B."/>
        </authorList>
    </citation>
    <scope>NUCLEOTIDE SEQUENCE [LARGE SCALE GENOMIC DNA]</scope>
    <source>
        <strain evidence="1 2">DSM 19216</strain>
    </source>
</reference>
<name>A0A1E5JNF0_9GAMM</name>
<accession>A0A1E5JNF0</accession>
<dbReference type="PATRIC" id="fig|45071.6.peg.3924"/>
<comment type="caution">
    <text evidence="1">The sequence shown here is derived from an EMBL/GenBank/DDBJ whole genome shotgun (WGS) entry which is preliminary data.</text>
</comment>
<sequence>MKFEKIETFLNRAGFRFIGQGEGVGAVTGRPSHLYQKNVTGSTPQMVQLAVSRADRDDIRLIFSNNVPQLVRDSIYNIFNENVLDNENTIRP</sequence>
<dbReference type="RefSeq" id="WP_058519181.1">
    <property type="nucleotide sequence ID" value="NZ_CAAAIE010000009.1"/>
</dbReference>
<proteinExistence type="predicted"/>
<gene>
    <name evidence="1" type="ORF">lpari_03192</name>
</gene>
<keyword evidence="2" id="KW-1185">Reference proteome</keyword>
<dbReference type="STRING" id="45071.Lpar_3633"/>
<organism evidence="1 2">
    <name type="scientific">Legionella parisiensis</name>
    <dbReference type="NCBI Taxonomy" id="45071"/>
    <lineage>
        <taxon>Bacteria</taxon>
        <taxon>Pseudomonadati</taxon>
        <taxon>Pseudomonadota</taxon>
        <taxon>Gammaproteobacteria</taxon>
        <taxon>Legionellales</taxon>
        <taxon>Legionellaceae</taxon>
        <taxon>Legionella</taxon>
    </lineage>
</organism>
<evidence type="ECO:0000313" key="1">
    <source>
        <dbReference type="EMBL" id="OEH45873.1"/>
    </source>
</evidence>
<dbReference type="Proteomes" id="UP000095229">
    <property type="component" value="Unassembled WGS sequence"/>
</dbReference>
<evidence type="ECO:0000313" key="2">
    <source>
        <dbReference type="Proteomes" id="UP000095229"/>
    </source>
</evidence>
<dbReference type="AlphaFoldDB" id="A0A1E5JNF0"/>
<protein>
    <submittedName>
        <fullName evidence="1">Uncharacterized protein</fullName>
    </submittedName>
</protein>
<dbReference type="EMBL" id="LSOG01000084">
    <property type="protein sequence ID" value="OEH45873.1"/>
    <property type="molecule type" value="Genomic_DNA"/>
</dbReference>
<dbReference type="OrthoDB" id="5652878at2"/>